<comment type="caution">
    <text evidence="1">The sequence shown here is derived from an EMBL/GenBank/DDBJ whole genome shotgun (WGS) entry which is preliminary data.</text>
</comment>
<gene>
    <name evidence="1" type="ORF">EZS28_040033</name>
</gene>
<organism evidence="1 2">
    <name type="scientific">Streblomastix strix</name>
    <dbReference type="NCBI Taxonomy" id="222440"/>
    <lineage>
        <taxon>Eukaryota</taxon>
        <taxon>Metamonada</taxon>
        <taxon>Preaxostyla</taxon>
        <taxon>Oxymonadida</taxon>
        <taxon>Streblomastigidae</taxon>
        <taxon>Streblomastix</taxon>
    </lineage>
</organism>
<sequence length="74" mass="8048">MANVGGGIYMMVLTEGQLDAQKLHMKECTSQLNRGGFYAEQNKGSIIFDNKCEFVNCSTSGNGGAMYLFLILST</sequence>
<reference evidence="1 2" key="1">
    <citation type="submission" date="2019-03" db="EMBL/GenBank/DDBJ databases">
        <title>Single cell metagenomics reveals metabolic interactions within the superorganism composed of flagellate Streblomastix strix and complex community of Bacteroidetes bacteria on its surface.</title>
        <authorList>
            <person name="Treitli S.C."/>
            <person name="Kolisko M."/>
            <person name="Husnik F."/>
            <person name="Keeling P."/>
            <person name="Hampl V."/>
        </authorList>
    </citation>
    <scope>NUCLEOTIDE SEQUENCE [LARGE SCALE GENOMIC DNA]</scope>
    <source>
        <strain evidence="1">ST1C</strain>
    </source>
</reference>
<dbReference type="EMBL" id="SNRW01021660">
    <property type="protein sequence ID" value="KAA6364439.1"/>
    <property type="molecule type" value="Genomic_DNA"/>
</dbReference>
<evidence type="ECO:0000313" key="2">
    <source>
        <dbReference type="Proteomes" id="UP000324800"/>
    </source>
</evidence>
<proteinExistence type="predicted"/>
<dbReference type="AlphaFoldDB" id="A0A5J4U2C0"/>
<feature type="non-terminal residue" evidence="1">
    <location>
        <position position="74"/>
    </location>
</feature>
<evidence type="ECO:0000313" key="1">
    <source>
        <dbReference type="EMBL" id="KAA6364439.1"/>
    </source>
</evidence>
<name>A0A5J4U2C0_9EUKA</name>
<protein>
    <submittedName>
        <fullName evidence="1">Uncharacterized protein</fullName>
    </submittedName>
</protein>
<accession>A0A5J4U2C0</accession>
<dbReference type="Proteomes" id="UP000324800">
    <property type="component" value="Unassembled WGS sequence"/>
</dbReference>